<name>A0A427XH84_9TREE</name>
<evidence type="ECO:0000313" key="2">
    <source>
        <dbReference type="Proteomes" id="UP000279236"/>
    </source>
</evidence>
<keyword evidence="2" id="KW-1185">Reference proteome</keyword>
<sequence>MTVTSTPTIIPTLSVDVSPGVTAQPSVPTDTDSNHLAALAAGTSRPITPASPDPLLGRGHTYLTVTTHVCDHEHEAATCPTESNIIRSLSHRLQHNRHPSLKTEVRHGHTVVHAVNDALATAFPHINVKLHADLNFGDHHHPSLVEALEVTRDGDAIDCEGEWWWENGRQVVQVIKDVHGVVGVRQV</sequence>
<comment type="caution">
    <text evidence="1">The sequence shown here is derived from an EMBL/GenBank/DDBJ whole genome shotgun (WGS) entry which is preliminary data.</text>
</comment>
<organism evidence="1 2">
    <name type="scientific">Apiotrichum porosum</name>
    <dbReference type="NCBI Taxonomy" id="105984"/>
    <lineage>
        <taxon>Eukaryota</taxon>
        <taxon>Fungi</taxon>
        <taxon>Dikarya</taxon>
        <taxon>Basidiomycota</taxon>
        <taxon>Agaricomycotina</taxon>
        <taxon>Tremellomycetes</taxon>
        <taxon>Trichosporonales</taxon>
        <taxon>Trichosporonaceae</taxon>
        <taxon>Apiotrichum</taxon>
    </lineage>
</organism>
<proteinExistence type="predicted"/>
<dbReference type="Proteomes" id="UP000279236">
    <property type="component" value="Unassembled WGS sequence"/>
</dbReference>
<dbReference type="RefSeq" id="XP_028473365.1">
    <property type="nucleotide sequence ID" value="XM_028618409.1"/>
</dbReference>
<dbReference type="GeneID" id="39587222"/>
<evidence type="ECO:0000313" key="1">
    <source>
        <dbReference type="EMBL" id="RSH78218.1"/>
    </source>
</evidence>
<dbReference type="EMBL" id="RSCE01000013">
    <property type="protein sequence ID" value="RSH78218.1"/>
    <property type="molecule type" value="Genomic_DNA"/>
</dbReference>
<dbReference type="AlphaFoldDB" id="A0A427XH84"/>
<accession>A0A427XH84</accession>
<gene>
    <name evidence="1" type="ORF">EHS24_002679</name>
</gene>
<reference evidence="1 2" key="1">
    <citation type="submission" date="2018-11" db="EMBL/GenBank/DDBJ databases">
        <title>Genome sequence of Apiotrichum porosum DSM 27194.</title>
        <authorList>
            <person name="Aliyu H."/>
            <person name="Gorte O."/>
            <person name="Ochsenreither K."/>
        </authorList>
    </citation>
    <scope>NUCLEOTIDE SEQUENCE [LARGE SCALE GENOMIC DNA]</scope>
    <source>
        <strain evidence="1 2">DSM 27194</strain>
    </source>
</reference>
<protein>
    <submittedName>
        <fullName evidence="1">Uncharacterized protein</fullName>
    </submittedName>
</protein>